<dbReference type="EMBL" id="JFKB01000002">
    <property type="protein sequence ID" value="OSQ49615.1"/>
    <property type="molecule type" value="Genomic_DNA"/>
</dbReference>
<evidence type="ECO:0000313" key="2">
    <source>
        <dbReference type="Proteomes" id="UP000193396"/>
    </source>
</evidence>
<dbReference type="Pfam" id="PF07409">
    <property type="entry name" value="GP46"/>
    <property type="match status" value="1"/>
</dbReference>
<evidence type="ECO:0000313" key="1">
    <source>
        <dbReference type="EMBL" id="OSQ49615.1"/>
    </source>
</evidence>
<dbReference type="AlphaFoldDB" id="A0A1Y2LFG6"/>
<dbReference type="STRING" id="1293890.TALK_04635"/>
<protein>
    <submittedName>
        <fullName evidence="1">Uncharacterized protein</fullName>
    </submittedName>
</protein>
<accession>A0A1Y2LFG6</accession>
<organism evidence="1 2">
    <name type="scientific">Thalassospira alkalitolerans</name>
    <dbReference type="NCBI Taxonomy" id="1293890"/>
    <lineage>
        <taxon>Bacteria</taxon>
        <taxon>Pseudomonadati</taxon>
        <taxon>Pseudomonadota</taxon>
        <taxon>Alphaproteobacteria</taxon>
        <taxon>Rhodospirillales</taxon>
        <taxon>Thalassospiraceae</taxon>
        <taxon>Thalassospira</taxon>
    </lineage>
</organism>
<reference evidence="1 2" key="1">
    <citation type="submission" date="2014-03" db="EMBL/GenBank/DDBJ databases">
        <title>The draft genome sequence of Thalassospira alkalitolerans JCM 18968.</title>
        <authorList>
            <person name="Lai Q."/>
            <person name="Shao Z."/>
        </authorList>
    </citation>
    <scope>NUCLEOTIDE SEQUENCE [LARGE SCALE GENOMIC DNA]</scope>
    <source>
        <strain evidence="1 2">JCM 18968</strain>
    </source>
</reference>
<sequence>MDIAFANPSETGFDFATDGIDLVVGDGLITMLIHALFRDARAPEDTIETGVDPRGHWASSLSNNAPEGSLLWLMQREKITPNMPYRVTETLEQACQFMIDDTQGDARNVTTVRAIAQKSSHRGRIEAQLNLHLSGTSAPRRFSLIYDTNTGRYKLEEIA</sequence>
<dbReference type="RefSeq" id="WP_085616314.1">
    <property type="nucleotide sequence ID" value="NZ_JFKB01000002.1"/>
</dbReference>
<comment type="caution">
    <text evidence="1">The sequence shown here is derived from an EMBL/GenBank/DDBJ whole genome shotgun (WGS) entry which is preliminary data.</text>
</comment>
<dbReference type="Proteomes" id="UP000193396">
    <property type="component" value="Unassembled WGS sequence"/>
</dbReference>
<gene>
    <name evidence="1" type="ORF">TALK_04635</name>
</gene>
<proteinExistence type="predicted"/>
<dbReference type="OrthoDB" id="5677166at2"/>
<dbReference type="InterPro" id="IPR010877">
    <property type="entry name" value="Phage_Mu_Gp46"/>
</dbReference>
<name>A0A1Y2LFG6_9PROT</name>
<keyword evidence="2" id="KW-1185">Reference proteome</keyword>